<dbReference type="OrthoDB" id="4326264at2759"/>
<accession>A0A137NRN5</accession>
<proteinExistence type="predicted"/>
<evidence type="ECO:0000259" key="1">
    <source>
        <dbReference type="PROSITE" id="PS50048"/>
    </source>
</evidence>
<evidence type="ECO:0000313" key="2">
    <source>
        <dbReference type="EMBL" id="KXN65405.1"/>
    </source>
</evidence>
<dbReference type="CDD" id="cd00067">
    <property type="entry name" value="GAL4"/>
    <property type="match status" value="1"/>
</dbReference>
<sequence length="123" mass="14309">MDESESLINCNMCKRIKARCSRELPKCSYCSKRGIVCNYSDQIRRRGVGEMGLTSFLSKIKVRSSVKFRELTLKDFEKNNIQVRKFILFQPISQPVDFVDESSQEIVTKLQFNNIKNSKPISY</sequence>
<dbReference type="SUPFAM" id="SSF57701">
    <property type="entry name" value="Zn2/Cys6 DNA-binding domain"/>
    <property type="match status" value="1"/>
</dbReference>
<dbReference type="GO" id="GO:0008270">
    <property type="term" value="F:zinc ion binding"/>
    <property type="evidence" value="ECO:0007669"/>
    <property type="project" value="InterPro"/>
</dbReference>
<keyword evidence="3" id="KW-1185">Reference proteome</keyword>
<dbReference type="AlphaFoldDB" id="A0A137NRN5"/>
<dbReference type="GO" id="GO:0000981">
    <property type="term" value="F:DNA-binding transcription factor activity, RNA polymerase II-specific"/>
    <property type="evidence" value="ECO:0007669"/>
    <property type="project" value="InterPro"/>
</dbReference>
<dbReference type="EMBL" id="KQ964887">
    <property type="protein sequence ID" value="KXN65405.1"/>
    <property type="molecule type" value="Genomic_DNA"/>
</dbReference>
<evidence type="ECO:0000313" key="3">
    <source>
        <dbReference type="Proteomes" id="UP000070444"/>
    </source>
</evidence>
<dbReference type="Proteomes" id="UP000070444">
    <property type="component" value="Unassembled WGS sequence"/>
</dbReference>
<protein>
    <recommendedName>
        <fullName evidence="1">Zn(2)-C6 fungal-type domain-containing protein</fullName>
    </recommendedName>
</protein>
<feature type="domain" description="Zn(2)-C6 fungal-type" evidence="1">
    <location>
        <begin position="9"/>
        <end position="39"/>
    </location>
</feature>
<reference evidence="2 3" key="1">
    <citation type="journal article" date="2015" name="Genome Biol. Evol.">
        <title>Phylogenomic analyses indicate that early fungi evolved digesting cell walls of algal ancestors of land plants.</title>
        <authorList>
            <person name="Chang Y."/>
            <person name="Wang S."/>
            <person name="Sekimoto S."/>
            <person name="Aerts A.L."/>
            <person name="Choi C."/>
            <person name="Clum A."/>
            <person name="LaButti K.M."/>
            <person name="Lindquist E.A."/>
            <person name="Yee Ngan C."/>
            <person name="Ohm R.A."/>
            <person name="Salamov A.A."/>
            <person name="Grigoriev I.V."/>
            <person name="Spatafora J.W."/>
            <person name="Berbee M.L."/>
        </authorList>
    </citation>
    <scope>NUCLEOTIDE SEQUENCE [LARGE SCALE GENOMIC DNA]</scope>
    <source>
        <strain evidence="2 3">NRRL 28638</strain>
    </source>
</reference>
<dbReference type="PROSITE" id="PS50048">
    <property type="entry name" value="ZN2_CY6_FUNGAL_2"/>
    <property type="match status" value="1"/>
</dbReference>
<gene>
    <name evidence="2" type="ORF">CONCODRAFT_13001</name>
</gene>
<dbReference type="Pfam" id="PF00172">
    <property type="entry name" value="Zn_clus"/>
    <property type="match status" value="1"/>
</dbReference>
<dbReference type="InterPro" id="IPR001138">
    <property type="entry name" value="Zn2Cys6_DnaBD"/>
</dbReference>
<dbReference type="Gene3D" id="4.10.240.10">
    <property type="entry name" value="Zn(2)-C6 fungal-type DNA-binding domain"/>
    <property type="match status" value="1"/>
</dbReference>
<dbReference type="InterPro" id="IPR036864">
    <property type="entry name" value="Zn2-C6_fun-type_DNA-bd_sf"/>
</dbReference>
<organism evidence="2 3">
    <name type="scientific">Conidiobolus coronatus (strain ATCC 28846 / CBS 209.66 / NRRL 28638)</name>
    <name type="common">Delacroixia coronata</name>
    <dbReference type="NCBI Taxonomy" id="796925"/>
    <lineage>
        <taxon>Eukaryota</taxon>
        <taxon>Fungi</taxon>
        <taxon>Fungi incertae sedis</taxon>
        <taxon>Zoopagomycota</taxon>
        <taxon>Entomophthoromycotina</taxon>
        <taxon>Entomophthoromycetes</taxon>
        <taxon>Entomophthorales</taxon>
        <taxon>Ancylistaceae</taxon>
        <taxon>Conidiobolus</taxon>
    </lineage>
</organism>
<name>A0A137NRN5_CONC2</name>